<dbReference type="InterPro" id="IPR036680">
    <property type="entry name" value="SPOR-like_sf"/>
</dbReference>
<evidence type="ECO:0000256" key="1">
    <source>
        <dbReference type="SAM" id="MobiDB-lite"/>
    </source>
</evidence>
<dbReference type="RefSeq" id="WP_270452684.1">
    <property type="nucleotide sequence ID" value="NZ_JADPIE010000001.1"/>
</dbReference>
<comment type="caution">
    <text evidence="4">The sequence shown here is derived from an EMBL/GenBank/DDBJ whole genome shotgun (WGS) entry which is preliminary data.</text>
</comment>
<accession>A0A931AQG9</accession>
<dbReference type="Pfam" id="PF05036">
    <property type="entry name" value="SPOR"/>
    <property type="match status" value="1"/>
</dbReference>
<protein>
    <submittedName>
        <fullName evidence="4">SPOR domain-containing protein</fullName>
    </submittedName>
</protein>
<sequence length="182" mass="20490">MGRRTDRRKNKQSNFRFIVLLILLSMIAVFLGFQIGNSFFASQVATEEEDMEIYEAVPEAEEIEDNGIEEDITEEEIVSQEDDNDIPGEAVLDDEPDDQEQPVESSIEEDATSNYYIQVGAFGSEENAINLKNDLENRDFQARVEGTEPFRVQVAGGNDRNSAEEIASELQNLGFETLIISQ</sequence>
<name>A0A931AQG9_9FIRM</name>
<dbReference type="SUPFAM" id="SSF110997">
    <property type="entry name" value="Sporulation related repeat"/>
    <property type="match status" value="1"/>
</dbReference>
<feature type="region of interest" description="Disordered" evidence="1">
    <location>
        <begin position="65"/>
        <end position="107"/>
    </location>
</feature>
<keyword evidence="2" id="KW-0812">Transmembrane</keyword>
<gene>
    <name evidence="4" type="ORF">I0Q91_02560</name>
</gene>
<dbReference type="InterPro" id="IPR007730">
    <property type="entry name" value="SPOR-like_dom"/>
</dbReference>
<proteinExistence type="predicted"/>
<reference evidence="4" key="1">
    <citation type="submission" date="2020-11" db="EMBL/GenBank/DDBJ databases">
        <title>Halonatronomonas betainensis gen. nov., sp. nov. a novel haloalkaliphilic representative of the family Halanaerobiacae capable of betaine degradation.</title>
        <authorList>
            <person name="Boltyanskaya Y."/>
            <person name="Kevbrin V."/>
            <person name="Detkova E."/>
            <person name="Grouzdev D.S."/>
            <person name="Koziaeva V."/>
            <person name="Zhilina T."/>
        </authorList>
    </citation>
    <scope>NUCLEOTIDE SEQUENCE</scope>
    <source>
        <strain evidence="4">Z-7014</strain>
    </source>
</reference>
<keyword evidence="5" id="KW-1185">Reference proteome</keyword>
<dbReference type="Proteomes" id="UP000621436">
    <property type="component" value="Unassembled WGS sequence"/>
</dbReference>
<organism evidence="4 5">
    <name type="scientific">Halonatronomonas betaini</name>
    <dbReference type="NCBI Taxonomy" id="2778430"/>
    <lineage>
        <taxon>Bacteria</taxon>
        <taxon>Bacillati</taxon>
        <taxon>Bacillota</taxon>
        <taxon>Clostridia</taxon>
        <taxon>Halanaerobiales</taxon>
        <taxon>Halarsenatibacteraceae</taxon>
        <taxon>Halonatronomonas</taxon>
    </lineage>
</organism>
<dbReference type="PROSITE" id="PS51724">
    <property type="entry name" value="SPOR"/>
    <property type="match status" value="1"/>
</dbReference>
<dbReference type="Gene3D" id="3.30.70.1070">
    <property type="entry name" value="Sporulation related repeat"/>
    <property type="match status" value="1"/>
</dbReference>
<dbReference type="EMBL" id="JADPIE010000001">
    <property type="protein sequence ID" value="MBF8435951.1"/>
    <property type="molecule type" value="Genomic_DNA"/>
</dbReference>
<feature type="domain" description="SPOR" evidence="3">
    <location>
        <begin position="109"/>
        <end position="182"/>
    </location>
</feature>
<evidence type="ECO:0000313" key="5">
    <source>
        <dbReference type="Proteomes" id="UP000621436"/>
    </source>
</evidence>
<dbReference type="GO" id="GO:0042834">
    <property type="term" value="F:peptidoglycan binding"/>
    <property type="evidence" value="ECO:0007669"/>
    <property type="project" value="InterPro"/>
</dbReference>
<evidence type="ECO:0000256" key="2">
    <source>
        <dbReference type="SAM" id="Phobius"/>
    </source>
</evidence>
<feature type="transmembrane region" description="Helical" evidence="2">
    <location>
        <begin position="15"/>
        <end position="33"/>
    </location>
</feature>
<keyword evidence="2" id="KW-1133">Transmembrane helix</keyword>
<evidence type="ECO:0000259" key="3">
    <source>
        <dbReference type="PROSITE" id="PS51724"/>
    </source>
</evidence>
<keyword evidence="2" id="KW-0472">Membrane</keyword>
<dbReference type="AlphaFoldDB" id="A0A931AQG9"/>
<evidence type="ECO:0000313" key="4">
    <source>
        <dbReference type="EMBL" id="MBF8435951.1"/>
    </source>
</evidence>